<proteinExistence type="predicted"/>
<keyword evidence="2" id="KW-1185">Reference proteome</keyword>
<dbReference type="InterPro" id="IPR020288">
    <property type="entry name" value="Sheath_initiator"/>
</dbReference>
<evidence type="ECO:0000313" key="1">
    <source>
        <dbReference type="EMBL" id="MFC6180028.1"/>
    </source>
</evidence>
<reference evidence="2" key="1">
    <citation type="journal article" date="2019" name="Int. J. Syst. Evol. Microbiol.">
        <title>The Global Catalogue of Microorganisms (GCM) 10K type strain sequencing project: providing services to taxonomists for standard genome sequencing and annotation.</title>
        <authorList>
            <consortium name="The Broad Institute Genomics Platform"/>
            <consortium name="The Broad Institute Genome Sequencing Center for Infectious Disease"/>
            <person name="Wu L."/>
            <person name="Ma J."/>
        </authorList>
    </citation>
    <scope>NUCLEOTIDE SEQUENCE [LARGE SCALE GENOMIC DNA]</scope>
    <source>
        <strain evidence="2">CCM 8933</strain>
    </source>
</reference>
<comment type="caution">
    <text evidence="1">The sequence shown here is derived from an EMBL/GenBank/DDBJ whole genome shotgun (WGS) entry which is preliminary data.</text>
</comment>
<dbReference type="Proteomes" id="UP001596282">
    <property type="component" value="Unassembled WGS sequence"/>
</dbReference>
<dbReference type="Pfam" id="PF10934">
    <property type="entry name" value="Sheath_initiator"/>
    <property type="match status" value="1"/>
</dbReference>
<protein>
    <submittedName>
        <fullName evidence="1">Uncharacterized protein</fullName>
    </submittedName>
</protein>
<name>A0ABW1RX36_9LACO</name>
<sequence length="136" mass="14786">MMALALDSTGDIDFDANTGVFNTVNDNDEIVQHLNLLLGINLGELAWNDDIGLDQNDVMINGDNESVVQSILDDYLQTQLGESYEGIEITDFSIDREQRLSALSATITMDGEAYNATMALDNTADDEGDDDSATND</sequence>
<evidence type="ECO:0000313" key="2">
    <source>
        <dbReference type="Proteomes" id="UP001596282"/>
    </source>
</evidence>
<dbReference type="Gene3D" id="3.10.450.40">
    <property type="match status" value="1"/>
</dbReference>
<accession>A0ABW1RX36</accession>
<dbReference type="RefSeq" id="WP_137628192.1">
    <property type="nucleotide sequence ID" value="NZ_BJDJ01000006.1"/>
</dbReference>
<gene>
    <name evidence="1" type="ORF">ACFP5Y_02050</name>
</gene>
<dbReference type="EMBL" id="JBHSSC010000005">
    <property type="protein sequence ID" value="MFC6180028.1"/>
    <property type="molecule type" value="Genomic_DNA"/>
</dbReference>
<organism evidence="1 2">
    <name type="scientific">Lactiplantibacillus daowaiensis</name>
    <dbReference type="NCBI Taxonomy" id="2559918"/>
    <lineage>
        <taxon>Bacteria</taxon>
        <taxon>Bacillati</taxon>
        <taxon>Bacillota</taxon>
        <taxon>Bacilli</taxon>
        <taxon>Lactobacillales</taxon>
        <taxon>Lactobacillaceae</taxon>
        <taxon>Lactiplantibacillus</taxon>
    </lineage>
</organism>